<protein>
    <submittedName>
        <fullName evidence="2">Uncharacterized protein</fullName>
    </submittedName>
</protein>
<evidence type="ECO:0000313" key="2">
    <source>
        <dbReference type="EMBL" id="QPS10323.1"/>
    </source>
</evidence>
<evidence type="ECO:0000256" key="1">
    <source>
        <dbReference type="SAM" id="Phobius"/>
    </source>
</evidence>
<dbReference type="RefSeq" id="WP_133074200.1">
    <property type="nucleotide sequence ID" value="NZ_CP065668.1"/>
</dbReference>
<feature type="transmembrane region" description="Helical" evidence="1">
    <location>
        <begin position="135"/>
        <end position="155"/>
    </location>
</feature>
<evidence type="ECO:0000313" key="3">
    <source>
        <dbReference type="Proteomes" id="UP000594778"/>
    </source>
</evidence>
<keyword evidence="1" id="KW-0812">Transmembrane</keyword>
<gene>
    <name evidence="2" type="ORF">I6G66_10130</name>
</gene>
<keyword evidence="1" id="KW-0472">Membrane</keyword>
<sequence>MSDYNFIYKKLVQSPNDVVGALAYALYKEEKIAYISSFKTEHDRDPNEQELQAFHRVSNGQPRIEAYQMQAQGLLQKFLDDVLASELVERGNQLSEEILQQKLDRQGERQKQFHNIQVREIQRKNGFWKGVGQNIIAAAATTFLTFGVVLVAWMYTEGPNKIISGAWSKFNQTGEPPQGDSNTTPK</sequence>
<accession>A0A7T2S7G0</accession>
<name>A0A7T2S7G0_DELAC</name>
<dbReference type="AlphaFoldDB" id="A0A7T2S7G0"/>
<keyword evidence="1" id="KW-1133">Transmembrane helix</keyword>
<organism evidence="2 3">
    <name type="scientific">Delftia acidovorans</name>
    <name type="common">Pseudomonas acidovorans</name>
    <name type="synonym">Comamonas acidovorans</name>
    <dbReference type="NCBI Taxonomy" id="80866"/>
    <lineage>
        <taxon>Bacteria</taxon>
        <taxon>Pseudomonadati</taxon>
        <taxon>Pseudomonadota</taxon>
        <taxon>Betaproteobacteria</taxon>
        <taxon>Burkholderiales</taxon>
        <taxon>Comamonadaceae</taxon>
        <taxon>Delftia</taxon>
    </lineage>
</organism>
<dbReference type="Proteomes" id="UP000594778">
    <property type="component" value="Chromosome"/>
</dbReference>
<dbReference type="EMBL" id="CP065668">
    <property type="protein sequence ID" value="QPS10323.1"/>
    <property type="molecule type" value="Genomic_DNA"/>
</dbReference>
<proteinExistence type="predicted"/>
<reference evidence="2 3" key="1">
    <citation type="submission" date="2020-12" db="EMBL/GenBank/DDBJ databases">
        <title>FDA dAtabase for Regulatory Grade micrObial Sequences (FDA-ARGOS): Supporting development and validation of Infectious Disease Dx tests.</title>
        <authorList>
            <person name="Sproer C."/>
            <person name="Gronow S."/>
            <person name="Severitt S."/>
            <person name="Schroder I."/>
            <person name="Tallon L."/>
            <person name="Sadzewicz L."/>
            <person name="Zhao X."/>
            <person name="Boylan J."/>
            <person name="Ott S."/>
            <person name="Bowen H."/>
            <person name="Vavikolanu K."/>
            <person name="Mehta A."/>
            <person name="Aluvathingal J."/>
            <person name="Nadendla S."/>
            <person name="Lowell S."/>
            <person name="Myers T."/>
            <person name="Yan Y."/>
            <person name="Sichtig H."/>
        </authorList>
    </citation>
    <scope>NUCLEOTIDE SEQUENCE [LARGE SCALE GENOMIC DNA]</scope>
    <source>
        <strain evidence="2 3">FDAARGOS_909</strain>
    </source>
</reference>